<reference evidence="1 2" key="1">
    <citation type="submission" date="2020-08" db="EMBL/GenBank/DDBJ databases">
        <title>Sequencing the genomes of 1000 actinobacteria strains.</title>
        <authorList>
            <person name="Klenk H.-P."/>
        </authorList>
    </citation>
    <scope>NUCLEOTIDE SEQUENCE [LARGE SCALE GENOMIC DNA]</scope>
    <source>
        <strain evidence="1 2">DSM 45913</strain>
    </source>
</reference>
<name>A0A7X0F2K3_9ACTN</name>
<accession>A0A7X0F2K3</accession>
<evidence type="ECO:0000313" key="1">
    <source>
        <dbReference type="EMBL" id="MBB6350690.1"/>
    </source>
</evidence>
<gene>
    <name evidence="1" type="ORF">FHU36_007262</name>
</gene>
<dbReference type="EMBL" id="JACHJB010000003">
    <property type="protein sequence ID" value="MBB6350690.1"/>
    <property type="molecule type" value="Genomic_DNA"/>
</dbReference>
<keyword evidence="2" id="KW-1185">Reference proteome</keyword>
<dbReference type="SUPFAM" id="SSF50960">
    <property type="entry name" value="TolB, C-terminal domain"/>
    <property type="match status" value="1"/>
</dbReference>
<organism evidence="1 2">
    <name type="scientific">Nonomuraea muscovyensis</name>
    <dbReference type="NCBI Taxonomy" id="1124761"/>
    <lineage>
        <taxon>Bacteria</taxon>
        <taxon>Bacillati</taxon>
        <taxon>Actinomycetota</taxon>
        <taxon>Actinomycetes</taxon>
        <taxon>Streptosporangiales</taxon>
        <taxon>Streptosporangiaceae</taxon>
        <taxon>Nonomuraea</taxon>
    </lineage>
</organism>
<evidence type="ECO:0000313" key="2">
    <source>
        <dbReference type="Proteomes" id="UP000583800"/>
    </source>
</evidence>
<comment type="caution">
    <text evidence="1">The sequence shown here is derived from an EMBL/GenBank/DDBJ whole genome shotgun (WGS) entry which is preliminary data.</text>
</comment>
<dbReference type="Proteomes" id="UP000583800">
    <property type="component" value="Unassembled WGS sequence"/>
</dbReference>
<dbReference type="AlphaFoldDB" id="A0A7X0F2K3"/>
<proteinExistence type="predicted"/>
<protein>
    <submittedName>
        <fullName evidence="1">Uncharacterized protein</fullName>
    </submittedName>
</protein>
<dbReference type="RefSeq" id="WP_185088441.1">
    <property type="nucleotide sequence ID" value="NZ_JACHJB010000003.1"/>
</dbReference>
<sequence>MTIAHPVATVAAPVDPASADAPQVLHWPGRSLLVQRGDTELVALDLDAAAAGGRLAEVRFPAPWQRRFGSVTVSPEGEAAVFAGVHAVRSREATGATRWEVRHGCWEGESSHRHTSFAEYADDADHCYADGGSAAVSADGKLVWAHVRGPLGDDVEAEPDQELWLVLDAADGRVLGRADTMTVASGSEHTPHPDPAQMGLSVGEGEEGSPVLWGRWDGQRLTAEQFDVERILLAVSPSGRHLLTVPLGQESLSLHRVGDGSALRELDARGTVTAYPGNTGRNRVCWDYEAAFVNEDTVVAGTSASEAPNGTAHHWLVDVHGMTLRGEISYPFPVSGPPRSAGDGTWYTVSEDRTCLHLWRPSDEG</sequence>